<reference evidence="2" key="2">
    <citation type="submission" date="2015-01" db="EMBL/GenBank/DDBJ databases">
        <title>Evolutionary Origins and Diversification of the Mycorrhizal Mutualists.</title>
        <authorList>
            <consortium name="DOE Joint Genome Institute"/>
            <consortium name="Mycorrhizal Genomics Consortium"/>
            <person name="Kohler A."/>
            <person name="Kuo A."/>
            <person name="Nagy L.G."/>
            <person name="Floudas D."/>
            <person name="Copeland A."/>
            <person name="Barry K.W."/>
            <person name="Cichocki N."/>
            <person name="Veneault-Fourrey C."/>
            <person name="LaButti K."/>
            <person name="Lindquist E.A."/>
            <person name="Lipzen A."/>
            <person name="Lundell T."/>
            <person name="Morin E."/>
            <person name="Murat C."/>
            <person name="Riley R."/>
            <person name="Ohm R."/>
            <person name="Sun H."/>
            <person name="Tunlid A."/>
            <person name="Henrissat B."/>
            <person name="Grigoriev I.V."/>
            <person name="Hibbett D.S."/>
            <person name="Martin F."/>
        </authorList>
    </citation>
    <scope>NUCLEOTIDE SEQUENCE [LARGE SCALE GENOMIC DNA]</scope>
    <source>
        <strain evidence="2">LaAM-08-1</strain>
    </source>
</reference>
<proteinExistence type="predicted"/>
<dbReference type="Proteomes" id="UP000054477">
    <property type="component" value="Unassembled WGS sequence"/>
</dbReference>
<dbReference type="HOGENOM" id="CLU_1669659_0_0_1"/>
<evidence type="ECO:0000313" key="2">
    <source>
        <dbReference type="Proteomes" id="UP000054477"/>
    </source>
</evidence>
<name>A0A0C9X865_9AGAR</name>
<keyword evidence="2" id="KW-1185">Reference proteome</keyword>
<gene>
    <name evidence="1" type="ORF">K443DRAFT_574269</name>
</gene>
<protein>
    <submittedName>
        <fullName evidence="1">Uncharacterized protein</fullName>
    </submittedName>
</protein>
<dbReference type="EMBL" id="KN838609">
    <property type="protein sequence ID" value="KIK01276.1"/>
    <property type="molecule type" value="Genomic_DNA"/>
</dbReference>
<dbReference type="AlphaFoldDB" id="A0A0C9X865"/>
<organism evidence="1 2">
    <name type="scientific">Laccaria amethystina LaAM-08-1</name>
    <dbReference type="NCBI Taxonomy" id="1095629"/>
    <lineage>
        <taxon>Eukaryota</taxon>
        <taxon>Fungi</taxon>
        <taxon>Dikarya</taxon>
        <taxon>Basidiomycota</taxon>
        <taxon>Agaricomycotina</taxon>
        <taxon>Agaricomycetes</taxon>
        <taxon>Agaricomycetidae</taxon>
        <taxon>Agaricales</taxon>
        <taxon>Agaricineae</taxon>
        <taxon>Hydnangiaceae</taxon>
        <taxon>Laccaria</taxon>
    </lineage>
</organism>
<evidence type="ECO:0000313" key="1">
    <source>
        <dbReference type="EMBL" id="KIK01276.1"/>
    </source>
</evidence>
<reference evidence="1 2" key="1">
    <citation type="submission" date="2014-04" db="EMBL/GenBank/DDBJ databases">
        <authorList>
            <consortium name="DOE Joint Genome Institute"/>
            <person name="Kuo A."/>
            <person name="Kohler A."/>
            <person name="Nagy L.G."/>
            <person name="Floudas D."/>
            <person name="Copeland A."/>
            <person name="Barry K.W."/>
            <person name="Cichocki N."/>
            <person name="Veneault-Fourrey C."/>
            <person name="LaButti K."/>
            <person name="Lindquist E.A."/>
            <person name="Lipzen A."/>
            <person name="Lundell T."/>
            <person name="Morin E."/>
            <person name="Murat C."/>
            <person name="Sun H."/>
            <person name="Tunlid A."/>
            <person name="Henrissat B."/>
            <person name="Grigoriev I.V."/>
            <person name="Hibbett D.S."/>
            <person name="Martin F."/>
            <person name="Nordberg H.P."/>
            <person name="Cantor M.N."/>
            <person name="Hua S.X."/>
        </authorList>
    </citation>
    <scope>NUCLEOTIDE SEQUENCE [LARGE SCALE GENOMIC DNA]</scope>
    <source>
        <strain evidence="1 2">LaAM-08-1</strain>
    </source>
</reference>
<accession>A0A0C9X865</accession>
<sequence length="158" mass="17902">MRVSTRFRSRWYRKVHNTSIKDERIFVPCEAASSPYRLANELAVALQMNPGSITDQCRLAQSSCILVLEGFSDSLGPPRVPLQCRAHDQRNNRNSSSRCHYHIAQIKAASWSRVVRSSAPTTASRCGFRDRIQAAVVQEEDNCREEERRLSSAVVPQI</sequence>